<keyword evidence="4" id="KW-1185">Reference proteome</keyword>
<keyword evidence="1" id="KW-0812">Transmembrane</keyword>
<dbReference type="RefSeq" id="WP_115750966.1">
    <property type="nucleotide sequence ID" value="NZ_PIOD01000025.1"/>
</dbReference>
<dbReference type="AlphaFoldDB" id="A0A3D8PIC9"/>
<organism evidence="3 4">
    <name type="scientific">Oceanobacillus chungangensis</name>
    <dbReference type="NCBI Taxonomy" id="1229152"/>
    <lineage>
        <taxon>Bacteria</taxon>
        <taxon>Bacillati</taxon>
        <taxon>Bacillota</taxon>
        <taxon>Bacilli</taxon>
        <taxon>Bacillales</taxon>
        <taxon>Bacillaceae</taxon>
        <taxon>Oceanobacillus</taxon>
    </lineage>
</organism>
<keyword evidence="1" id="KW-0472">Membrane</keyword>
<evidence type="ECO:0000259" key="2">
    <source>
        <dbReference type="Pfam" id="PF02665"/>
    </source>
</evidence>
<evidence type="ECO:0000256" key="1">
    <source>
        <dbReference type="SAM" id="Phobius"/>
    </source>
</evidence>
<keyword evidence="1" id="KW-1133">Transmembrane helix</keyword>
<dbReference type="OrthoDB" id="9788113at2"/>
<dbReference type="Pfam" id="PF02665">
    <property type="entry name" value="Nitrate_red_gam"/>
    <property type="match status" value="1"/>
</dbReference>
<evidence type="ECO:0000313" key="4">
    <source>
        <dbReference type="Proteomes" id="UP000256520"/>
    </source>
</evidence>
<name>A0A3D8PIC9_9BACI</name>
<dbReference type="Proteomes" id="UP000256520">
    <property type="component" value="Unassembled WGS sequence"/>
</dbReference>
<protein>
    <recommendedName>
        <fullName evidence="2">NarG-like domain-containing protein</fullName>
    </recommendedName>
</protein>
<reference evidence="4" key="1">
    <citation type="submission" date="2017-11" db="EMBL/GenBank/DDBJ databases">
        <authorList>
            <person name="Zhu W."/>
        </authorList>
    </citation>
    <scope>NUCLEOTIDE SEQUENCE [LARGE SCALE GENOMIC DNA]</scope>
    <source>
        <strain evidence="4">CAU 1051</strain>
    </source>
</reference>
<feature type="domain" description="NarG-like" evidence="2">
    <location>
        <begin position="1"/>
        <end position="49"/>
    </location>
</feature>
<feature type="transmembrane region" description="Helical" evidence="1">
    <location>
        <begin position="6"/>
        <end position="39"/>
    </location>
</feature>
<evidence type="ECO:0000313" key="3">
    <source>
        <dbReference type="EMBL" id="RDW15402.1"/>
    </source>
</evidence>
<comment type="caution">
    <text evidence="3">The sequence shown here is derived from an EMBL/GenBank/DDBJ whole genome shotgun (WGS) entry which is preliminary data.</text>
</comment>
<accession>A0A3D8PIC9</accession>
<sequence>MSTVPIWFIIHIYATFGLYIACLFTGLMMHVFSFLILYLGRSYVSYRWKVSMK</sequence>
<gene>
    <name evidence="3" type="ORF">CWR45_16575</name>
</gene>
<dbReference type="InterPro" id="IPR023234">
    <property type="entry name" value="NarG-like_domain"/>
</dbReference>
<dbReference type="EMBL" id="PIOD01000025">
    <property type="protein sequence ID" value="RDW15402.1"/>
    <property type="molecule type" value="Genomic_DNA"/>
</dbReference>
<proteinExistence type="predicted"/>